<dbReference type="EMBL" id="WTXG01000014">
    <property type="protein sequence ID" value="KAI0301610.1"/>
    <property type="molecule type" value="Genomic_DNA"/>
</dbReference>
<dbReference type="AlphaFoldDB" id="A0AAD4M6L2"/>
<dbReference type="Proteomes" id="UP001203297">
    <property type="component" value="Unassembled WGS sequence"/>
</dbReference>
<proteinExistence type="predicted"/>
<accession>A0AAD4M6L2</accession>
<name>A0AAD4M6L2_9AGAM</name>
<evidence type="ECO:0000313" key="2">
    <source>
        <dbReference type="Proteomes" id="UP001203297"/>
    </source>
</evidence>
<protein>
    <submittedName>
        <fullName evidence="1">Uncharacterized protein</fullName>
    </submittedName>
</protein>
<gene>
    <name evidence="1" type="ORF">B0F90DRAFT_319900</name>
</gene>
<reference evidence="1" key="1">
    <citation type="journal article" date="2022" name="New Phytol.">
        <title>Evolutionary transition to the ectomycorrhizal habit in the genomes of a hyperdiverse lineage of mushroom-forming fungi.</title>
        <authorList>
            <person name="Looney B."/>
            <person name="Miyauchi S."/>
            <person name="Morin E."/>
            <person name="Drula E."/>
            <person name="Courty P.E."/>
            <person name="Kohler A."/>
            <person name="Kuo A."/>
            <person name="LaButti K."/>
            <person name="Pangilinan J."/>
            <person name="Lipzen A."/>
            <person name="Riley R."/>
            <person name="Andreopoulos W."/>
            <person name="He G."/>
            <person name="Johnson J."/>
            <person name="Nolan M."/>
            <person name="Tritt A."/>
            <person name="Barry K.W."/>
            <person name="Grigoriev I.V."/>
            <person name="Nagy L.G."/>
            <person name="Hibbett D."/>
            <person name="Henrissat B."/>
            <person name="Matheny P.B."/>
            <person name="Labbe J."/>
            <person name="Martin F.M."/>
        </authorList>
    </citation>
    <scope>NUCLEOTIDE SEQUENCE</scope>
    <source>
        <strain evidence="1">BPL690</strain>
    </source>
</reference>
<organism evidence="1 2">
    <name type="scientific">Multifurca ochricompacta</name>
    <dbReference type="NCBI Taxonomy" id="376703"/>
    <lineage>
        <taxon>Eukaryota</taxon>
        <taxon>Fungi</taxon>
        <taxon>Dikarya</taxon>
        <taxon>Basidiomycota</taxon>
        <taxon>Agaricomycotina</taxon>
        <taxon>Agaricomycetes</taxon>
        <taxon>Russulales</taxon>
        <taxon>Russulaceae</taxon>
        <taxon>Multifurca</taxon>
    </lineage>
</organism>
<sequence>MAWPGVDQLIPSISTLVLTRQGFFFPDIIISSTFGSCALSLWLYRSPLPQAQPIRYHSLSWHLFSIKILSPFPSVCVKLLFARSTSVFHLESSTKTAAIICSRLRVYLSSPSPFCLTLSRIGPPMFHQRHIACFRISHWHSSTFGLRTN</sequence>
<keyword evidence="2" id="KW-1185">Reference proteome</keyword>
<evidence type="ECO:0000313" key="1">
    <source>
        <dbReference type="EMBL" id="KAI0301610.1"/>
    </source>
</evidence>
<comment type="caution">
    <text evidence="1">The sequence shown here is derived from an EMBL/GenBank/DDBJ whole genome shotgun (WGS) entry which is preliminary data.</text>
</comment>